<name>A0A8J7PGH6_9BACT</name>
<accession>A0A8J7PGH6</accession>
<dbReference type="GO" id="GO:0097363">
    <property type="term" value="F:protein O-acetylglucosaminyltransferase activity"/>
    <property type="evidence" value="ECO:0007669"/>
    <property type="project" value="TreeGrafter"/>
</dbReference>
<feature type="repeat" description="TPR" evidence="1">
    <location>
        <begin position="132"/>
        <end position="165"/>
    </location>
</feature>
<dbReference type="SUPFAM" id="SSF48452">
    <property type="entry name" value="TPR-like"/>
    <property type="match status" value="1"/>
</dbReference>
<dbReference type="Pfam" id="PF13174">
    <property type="entry name" value="TPR_6"/>
    <property type="match status" value="1"/>
</dbReference>
<evidence type="ECO:0000256" key="3">
    <source>
        <dbReference type="SAM" id="Phobius"/>
    </source>
</evidence>
<comment type="caution">
    <text evidence="5">The sequence shown here is derived from an EMBL/GenBank/DDBJ whole genome shotgun (WGS) entry which is preliminary data.</text>
</comment>
<evidence type="ECO:0000256" key="2">
    <source>
        <dbReference type="SAM" id="MobiDB-lite"/>
    </source>
</evidence>
<dbReference type="InterPro" id="IPR019734">
    <property type="entry name" value="TPR_rpt"/>
</dbReference>
<dbReference type="InterPro" id="IPR037919">
    <property type="entry name" value="OGT"/>
</dbReference>
<evidence type="ECO:0000313" key="6">
    <source>
        <dbReference type="Proteomes" id="UP000664277"/>
    </source>
</evidence>
<feature type="repeat" description="TPR" evidence="1">
    <location>
        <begin position="98"/>
        <end position="131"/>
    </location>
</feature>
<protein>
    <submittedName>
        <fullName evidence="5">Tetratricopeptide repeat protein</fullName>
    </submittedName>
</protein>
<dbReference type="InterPro" id="IPR011990">
    <property type="entry name" value="TPR-like_helical_dom_sf"/>
</dbReference>
<evidence type="ECO:0000313" key="5">
    <source>
        <dbReference type="EMBL" id="MBN8659535.1"/>
    </source>
</evidence>
<dbReference type="GO" id="GO:0006493">
    <property type="term" value="P:protein O-linked glycosylation"/>
    <property type="evidence" value="ECO:0007669"/>
    <property type="project" value="InterPro"/>
</dbReference>
<keyword evidence="4" id="KW-0732">Signal</keyword>
<proteinExistence type="predicted"/>
<dbReference type="Proteomes" id="UP000664277">
    <property type="component" value="Unassembled WGS sequence"/>
</dbReference>
<sequence>MSILLCCLVSLNGAYAQAGNKVASTDTSDLATQLKAAKAAYEQGESNLARKHLLVLVEKSPDIYEAHYLLSLIYGQESNFSLSIVHARKCINLKGDFAPAYAVLGRSLASMNKFDEAIPALEKSCRLDSRSASNLSNLAVVLAKSGNYKKALECFKLASELDPHYVNAYLGMSSCLGKLGDLDGQVAACRKACEMVPESALGHARLGILLSEKGDFVGSLSEGFKANVLRLKESWSEFLGTFLTAWASVFLAFAAIFAVVFAGSRFKPQEGETVVRSFFLTFYKDKPGRFVVTSDRLVFVPEAFSAWFGSTNVSIQRGQIESINYLSTVGGGTVSILTRDGSVHQFRMPLLVLDPLRSLLVSQGLVSRDPEAPPSAAVSPDGQVQPESSAAKIETGAVTDAVNESQSAAQDDAKVPESAKDAEPDLEPITEPSSVNDEAKEHESAEESTQESSEENSGSEASVTEEKKE</sequence>
<dbReference type="EMBL" id="JAFLCK010000004">
    <property type="protein sequence ID" value="MBN8659535.1"/>
    <property type="molecule type" value="Genomic_DNA"/>
</dbReference>
<keyword evidence="3" id="KW-0812">Transmembrane</keyword>
<dbReference type="AlphaFoldDB" id="A0A8J7PGH6"/>
<keyword evidence="1" id="KW-0802">TPR repeat</keyword>
<feature type="chain" id="PRO_5035309405" evidence="4">
    <location>
        <begin position="19"/>
        <end position="469"/>
    </location>
</feature>
<organism evidence="5 6">
    <name type="scientific">Candidatus Obscuribacter phosphatis</name>
    <dbReference type="NCBI Taxonomy" id="1906157"/>
    <lineage>
        <taxon>Bacteria</taxon>
        <taxon>Bacillati</taxon>
        <taxon>Candidatus Melainabacteria</taxon>
        <taxon>Candidatus Obscuribacterales</taxon>
        <taxon>Candidatus Obscuribacteraceae</taxon>
        <taxon>Candidatus Obscuribacter</taxon>
    </lineage>
</organism>
<dbReference type="PROSITE" id="PS50005">
    <property type="entry name" value="TPR"/>
    <property type="match status" value="2"/>
</dbReference>
<dbReference type="PANTHER" id="PTHR44366">
    <property type="entry name" value="UDP-N-ACETYLGLUCOSAMINE--PEPTIDE N-ACETYLGLUCOSAMINYLTRANSFERASE 110 KDA SUBUNIT"/>
    <property type="match status" value="1"/>
</dbReference>
<feature type="signal peptide" evidence="4">
    <location>
        <begin position="1"/>
        <end position="18"/>
    </location>
</feature>
<dbReference type="Pfam" id="PF13181">
    <property type="entry name" value="TPR_8"/>
    <property type="match status" value="1"/>
</dbReference>
<evidence type="ECO:0000256" key="4">
    <source>
        <dbReference type="SAM" id="SignalP"/>
    </source>
</evidence>
<dbReference type="SMART" id="SM00028">
    <property type="entry name" value="TPR"/>
    <property type="match status" value="4"/>
</dbReference>
<feature type="region of interest" description="Disordered" evidence="2">
    <location>
        <begin position="367"/>
        <end position="469"/>
    </location>
</feature>
<keyword evidence="3" id="KW-0472">Membrane</keyword>
<keyword evidence="3" id="KW-1133">Transmembrane helix</keyword>
<reference evidence="5" key="1">
    <citation type="submission" date="2021-02" db="EMBL/GenBank/DDBJ databases">
        <title>Genome-Resolved Metagenomics of a Microbial Community Performing Photosynthetic Biological Nutrient Removal.</title>
        <authorList>
            <person name="Mcdaniel E.A."/>
        </authorList>
    </citation>
    <scope>NUCLEOTIDE SEQUENCE</scope>
    <source>
        <strain evidence="5">UWPOB_OBS1</strain>
    </source>
</reference>
<evidence type="ECO:0000256" key="1">
    <source>
        <dbReference type="PROSITE-ProRule" id="PRU00339"/>
    </source>
</evidence>
<gene>
    <name evidence="5" type="ORF">J0M35_04180</name>
</gene>
<dbReference type="Gene3D" id="1.25.40.10">
    <property type="entry name" value="Tetratricopeptide repeat domain"/>
    <property type="match status" value="1"/>
</dbReference>
<dbReference type="PANTHER" id="PTHR44366:SF1">
    <property type="entry name" value="UDP-N-ACETYLGLUCOSAMINE--PEPTIDE N-ACETYLGLUCOSAMINYLTRANSFERASE 110 KDA SUBUNIT"/>
    <property type="match status" value="1"/>
</dbReference>
<feature type="compositionally biased region" description="Basic and acidic residues" evidence="2">
    <location>
        <begin position="411"/>
        <end position="423"/>
    </location>
</feature>
<feature type="transmembrane region" description="Helical" evidence="3">
    <location>
        <begin position="238"/>
        <end position="262"/>
    </location>
</feature>
<dbReference type="Pfam" id="PF00515">
    <property type="entry name" value="TPR_1"/>
    <property type="match status" value="1"/>
</dbReference>